<reference evidence="2" key="1">
    <citation type="journal article" date="2019" name="Int. J. Syst. Evol. Microbiol.">
        <title>The Global Catalogue of Microorganisms (GCM) 10K type strain sequencing project: providing services to taxonomists for standard genome sequencing and annotation.</title>
        <authorList>
            <consortium name="The Broad Institute Genomics Platform"/>
            <consortium name="The Broad Institute Genome Sequencing Center for Infectious Disease"/>
            <person name="Wu L."/>
            <person name="Ma J."/>
        </authorList>
    </citation>
    <scope>NUCLEOTIDE SEQUENCE [LARGE SCALE GENOMIC DNA]</scope>
    <source>
        <strain evidence="2">JCM 6833</strain>
    </source>
</reference>
<proteinExistence type="predicted"/>
<dbReference type="EMBL" id="BAAATD010000005">
    <property type="protein sequence ID" value="GAA2602219.1"/>
    <property type="molecule type" value="Genomic_DNA"/>
</dbReference>
<accession>A0ABP6C6Y8</accession>
<organism evidence="1 2">
    <name type="scientific">Actinomadura fulvescens</name>
    <dbReference type="NCBI Taxonomy" id="46160"/>
    <lineage>
        <taxon>Bacteria</taxon>
        <taxon>Bacillati</taxon>
        <taxon>Actinomycetota</taxon>
        <taxon>Actinomycetes</taxon>
        <taxon>Streptosporangiales</taxon>
        <taxon>Thermomonosporaceae</taxon>
        <taxon>Actinomadura</taxon>
    </lineage>
</organism>
<name>A0ABP6C6Y8_9ACTN</name>
<dbReference type="Proteomes" id="UP001501509">
    <property type="component" value="Unassembled WGS sequence"/>
</dbReference>
<gene>
    <name evidence="1" type="ORF">GCM10010411_40040</name>
</gene>
<dbReference type="RefSeq" id="WP_344542935.1">
    <property type="nucleotide sequence ID" value="NZ_BAAATD010000005.1"/>
</dbReference>
<keyword evidence="2" id="KW-1185">Reference proteome</keyword>
<evidence type="ECO:0000313" key="2">
    <source>
        <dbReference type="Proteomes" id="UP001501509"/>
    </source>
</evidence>
<comment type="caution">
    <text evidence="1">The sequence shown here is derived from an EMBL/GenBank/DDBJ whole genome shotgun (WGS) entry which is preliminary data.</text>
</comment>
<sequence length="158" mass="18015">MKITTTETTVVQQHELPAAIRATSPITDYADAFTLVASDAGCWTPEQWARALFEDVAALMGQFVWRVLLGLRLRWRRSVTSVAGWRIAERGDGWIRLEARGWMLTGHLVVHIETDRVTLATFIRYDRRIAARVWTTLSRVHRDEASGLLRDALKTLRA</sequence>
<evidence type="ECO:0000313" key="1">
    <source>
        <dbReference type="EMBL" id="GAA2602219.1"/>
    </source>
</evidence>
<evidence type="ECO:0008006" key="3">
    <source>
        <dbReference type="Google" id="ProtNLM"/>
    </source>
</evidence>
<protein>
    <recommendedName>
        <fullName evidence="3">DUF2867 domain-containing protein</fullName>
    </recommendedName>
</protein>